<feature type="domain" description="Ppx/GppA phosphatase C-terminal" evidence="3">
    <location>
        <begin position="217"/>
        <end position="353"/>
    </location>
</feature>
<evidence type="ECO:0000256" key="1">
    <source>
        <dbReference type="SAM" id="MobiDB-lite"/>
    </source>
</evidence>
<gene>
    <name evidence="4" type="ORF">E6K80_03990</name>
</gene>
<dbReference type="SUPFAM" id="SSF109604">
    <property type="entry name" value="HD-domain/PDEase-like"/>
    <property type="match status" value="1"/>
</dbReference>
<sequence>MIPANEEARLVYLAVRGSLQIDHRPALMVDIGGGSMQMVVGNRDRMVLATGAPLGALRLRESVLTTDPPSRHDLEALQRIVRKQAKAAIERVRELRPVAVYGSSGSIHALAQACHWEERGGPIEHINGHVLALSSLQRLTRRLARMSESERQALKGLDAKRAEIILPGAVVLQHVLDKLGVDSIVISDYGVREGLVSDYLEYHASELSALDQVDDLRLRSVLALLQKFQMDGPHPRHVAELSLALFDALSREHELPAEARDLLRYAALLHDIGSAIGFDGHGDHSRYVILNGRLRGLSGEEVAVVANVARYHGSGRPRKRDEHIRALPKRLRRMVRWLSAILRIAEGLDRSHYQLVKSIDVLRPAGGYVLRVTASRDAQLELWAARQRTKALSRLLDRTVRIAMRSVQSLKPGAGRRRARRLREDAPALAIVPAPPSRSGSPAPPSGRGVLARGRAKPDGR</sequence>
<evidence type="ECO:0000259" key="2">
    <source>
        <dbReference type="Pfam" id="PF02541"/>
    </source>
</evidence>
<reference evidence="4 5" key="1">
    <citation type="journal article" date="2019" name="Nat. Microbiol.">
        <title>Mediterranean grassland soil C-N compound turnover is dependent on rainfall and depth, and is mediated by genomically divergent microorganisms.</title>
        <authorList>
            <person name="Diamond S."/>
            <person name="Andeer P.F."/>
            <person name="Li Z."/>
            <person name="Crits-Christoph A."/>
            <person name="Burstein D."/>
            <person name="Anantharaman K."/>
            <person name="Lane K.R."/>
            <person name="Thomas B.C."/>
            <person name="Pan C."/>
            <person name="Northen T.R."/>
            <person name="Banfield J.F."/>
        </authorList>
    </citation>
    <scope>NUCLEOTIDE SEQUENCE [LARGE SCALE GENOMIC DNA]</scope>
    <source>
        <strain evidence="4">WS_10</strain>
    </source>
</reference>
<dbReference type="InterPro" id="IPR003695">
    <property type="entry name" value="Ppx_GppA_N"/>
</dbReference>
<dbReference type="SUPFAM" id="SSF53067">
    <property type="entry name" value="Actin-like ATPase domain"/>
    <property type="match status" value="1"/>
</dbReference>
<proteinExistence type="predicted"/>
<comment type="caution">
    <text evidence="4">The sequence shown here is derived from an EMBL/GenBank/DDBJ whole genome shotgun (WGS) entry which is preliminary data.</text>
</comment>
<dbReference type="Gene3D" id="3.30.420.150">
    <property type="entry name" value="Exopolyphosphatase. Domain 2"/>
    <property type="match status" value="1"/>
</dbReference>
<dbReference type="InterPro" id="IPR048950">
    <property type="entry name" value="Ppx_GppA_C"/>
</dbReference>
<dbReference type="AlphaFoldDB" id="A0A538U7V1"/>
<dbReference type="Pfam" id="PF21447">
    <property type="entry name" value="Ppx-GppA_III"/>
    <property type="match status" value="1"/>
</dbReference>
<dbReference type="InterPro" id="IPR050273">
    <property type="entry name" value="GppA/Ppx_hydrolase"/>
</dbReference>
<dbReference type="InterPro" id="IPR043129">
    <property type="entry name" value="ATPase_NBD"/>
</dbReference>
<evidence type="ECO:0000313" key="4">
    <source>
        <dbReference type="EMBL" id="TMQ71971.1"/>
    </source>
</evidence>
<dbReference type="Gene3D" id="1.10.3210.10">
    <property type="entry name" value="Hypothetical protein af1432"/>
    <property type="match status" value="1"/>
</dbReference>
<dbReference type="EMBL" id="VBPA01000086">
    <property type="protein sequence ID" value="TMQ71971.1"/>
    <property type="molecule type" value="Genomic_DNA"/>
</dbReference>
<dbReference type="Proteomes" id="UP000319836">
    <property type="component" value="Unassembled WGS sequence"/>
</dbReference>
<feature type="region of interest" description="Disordered" evidence="1">
    <location>
        <begin position="411"/>
        <end position="461"/>
    </location>
</feature>
<feature type="domain" description="Ppx/GppA phosphatase N-terminal" evidence="2">
    <location>
        <begin position="2"/>
        <end position="203"/>
    </location>
</feature>
<feature type="compositionally biased region" description="Low complexity" evidence="1">
    <location>
        <begin position="437"/>
        <end position="449"/>
    </location>
</feature>
<dbReference type="InterPro" id="IPR003607">
    <property type="entry name" value="HD/PDEase_dom"/>
</dbReference>
<organism evidence="4 5">
    <name type="scientific">Eiseniibacteriota bacterium</name>
    <dbReference type="NCBI Taxonomy" id="2212470"/>
    <lineage>
        <taxon>Bacteria</taxon>
        <taxon>Candidatus Eiseniibacteriota</taxon>
    </lineage>
</organism>
<evidence type="ECO:0000259" key="3">
    <source>
        <dbReference type="Pfam" id="PF21447"/>
    </source>
</evidence>
<dbReference type="GO" id="GO:0016462">
    <property type="term" value="F:pyrophosphatase activity"/>
    <property type="evidence" value="ECO:0007669"/>
    <property type="project" value="TreeGrafter"/>
</dbReference>
<name>A0A538U7V1_UNCEI</name>
<dbReference type="CDD" id="cd00077">
    <property type="entry name" value="HDc"/>
    <property type="match status" value="1"/>
</dbReference>
<dbReference type="PANTHER" id="PTHR30005">
    <property type="entry name" value="EXOPOLYPHOSPHATASE"/>
    <property type="match status" value="1"/>
</dbReference>
<protein>
    <submittedName>
        <fullName evidence="4">HD domain-containing protein</fullName>
    </submittedName>
</protein>
<evidence type="ECO:0000313" key="5">
    <source>
        <dbReference type="Proteomes" id="UP000319836"/>
    </source>
</evidence>
<accession>A0A538U7V1</accession>
<dbReference type="Pfam" id="PF02541">
    <property type="entry name" value="Ppx-GppA"/>
    <property type="match status" value="1"/>
</dbReference>
<dbReference type="PANTHER" id="PTHR30005:SF0">
    <property type="entry name" value="RETROGRADE REGULATION PROTEIN 2"/>
    <property type="match status" value="1"/>
</dbReference>